<evidence type="ECO:0008006" key="2">
    <source>
        <dbReference type="Google" id="ProtNLM"/>
    </source>
</evidence>
<reference evidence="1" key="1">
    <citation type="submission" date="2019-08" db="EMBL/GenBank/DDBJ databases">
        <authorList>
            <person name="Kucharzyk K."/>
            <person name="Murdoch R.W."/>
            <person name="Higgins S."/>
            <person name="Loffler F."/>
        </authorList>
    </citation>
    <scope>NUCLEOTIDE SEQUENCE</scope>
</reference>
<comment type="caution">
    <text evidence="1">The sequence shown here is derived from an EMBL/GenBank/DDBJ whole genome shotgun (WGS) entry which is preliminary data.</text>
</comment>
<organism evidence="1">
    <name type="scientific">bioreactor metagenome</name>
    <dbReference type="NCBI Taxonomy" id="1076179"/>
    <lineage>
        <taxon>unclassified sequences</taxon>
        <taxon>metagenomes</taxon>
        <taxon>ecological metagenomes</taxon>
    </lineage>
</organism>
<sequence length="172" mass="19894">MKTNSITSIFVLALIMFSVAGCGKYEDGPWISFRSPEKRLCGTKWEIESVKKNDIDITNDVERIFNFRVEFRAHSDDNLGMQSEIILWDCFENTGVGVGSWSFSSSDLDGSQYNDAKIVIRYLYFSGDTLSYYPFVKNMFIEYKINRLSVKDFFIQHTDSIGNNYFVKLKES</sequence>
<dbReference type="EMBL" id="VSSQ01000877">
    <property type="protein sequence ID" value="MPM02552.1"/>
    <property type="molecule type" value="Genomic_DNA"/>
</dbReference>
<dbReference type="AlphaFoldDB" id="A0A644WFK5"/>
<name>A0A644WFK5_9ZZZZ</name>
<accession>A0A644WFK5</accession>
<gene>
    <name evidence="1" type="ORF">SDC9_48801</name>
</gene>
<proteinExistence type="predicted"/>
<evidence type="ECO:0000313" key="1">
    <source>
        <dbReference type="EMBL" id="MPM02552.1"/>
    </source>
</evidence>
<dbReference type="PROSITE" id="PS51257">
    <property type="entry name" value="PROKAR_LIPOPROTEIN"/>
    <property type="match status" value="1"/>
</dbReference>
<protein>
    <recommendedName>
        <fullName evidence="2">Lipoprotein</fullName>
    </recommendedName>
</protein>